<accession>A0ABW2F389</accession>
<dbReference type="SUPFAM" id="SSF53807">
    <property type="entry name" value="Helical backbone' metal receptor"/>
    <property type="match status" value="1"/>
</dbReference>
<dbReference type="PROSITE" id="PS50983">
    <property type="entry name" value="FE_B12_PBP"/>
    <property type="match status" value="1"/>
</dbReference>
<reference evidence="9" key="1">
    <citation type="journal article" date="2019" name="Int. J. Syst. Evol. Microbiol.">
        <title>The Global Catalogue of Microorganisms (GCM) 10K type strain sequencing project: providing services to taxonomists for standard genome sequencing and annotation.</title>
        <authorList>
            <consortium name="The Broad Institute Genomics Platform"/>
            <consortium name="The Broad Institute Genome Sequencing Center for Infectious Disease"/>
            <person name="Wu L."/>
            <person name="Ma J."/>
        </authorList>
    </citation>
    <scope>NUCLEOTIDE SEQUENCE [LARGE SCALE GENOMIC DNA]</scope>
    <source>
        <strain evidence="9">KCTC 12907</strain>
    </source>
</reference>
<feature type="compositionally biased region" description="Acidic residues" evidence="5">
    <location>
        <begin position="40"/>
        <end position="50"/>
    </location>
</feature>
<evidence type="ECO:0000256" key="2">
    <source>
        <dbReference type="ARBA" id="ARBA00008814"/>
    </source>
</evidence>
<dbReference type="Gene3D" id="3.40.50.1980">
    <property type="entry name" value="Nitrogenase molybdenum iron protein domain"/>
    <property type="match status" value="2"/>
</dbReference>
<evidence type="ECO:0000256" key="4">
    <source>
        <dbReference type="ARBA" id="ARBA00022729"/>
    </source>
</evidence>
<dbReference type="RefSeq" id="WP_378107674.1">
    <property type="nucleotide sequence ID" value="NZ_JBHSUP010000026.1"/>
</dbReference>
<feature type="region of interest" description="Disordered" evidence="5">
    <location>
        <begin position="23"/>
        <end position="55"/>
    </location>
</feature>
<dbReference type="PANTHER" id="PTHR30532">
    <property type="entry name" value="IRON III DICITRATE-BINDING PERIPLASMIC PROTEIN"/>
    <property type="match status" value="1"/>
</dbReference>
<evidence type="ECO:0000256" key="5">
    <source>
        <dbReference type="SAM" id="MobiDB-lite"/>
    </source>
</evidence>
<dbReference type="InterPro" id="IPR051313">
    <property type="entry name" value="Bact_iron-sidero_bind"/>
</dbReference>
<keyword evidence="3" id="KW-0813">Transport</keyword>
<keyword evidence="4 6" id="KW-0732">Signal</keyword>
<comment type="caution">
    <text evidence="8">The sequence shown here is derived from an EMBL/GenBank/DDBJ whole genome shotgun (WGS) entry which is preliminary data.</text>
</comment>
<gene>
    <name evidence="8" type="ORF">ACFQMJ_03870</name>
</gene>
<dbReference type="Proteomes" id="UP001596378">
    <property type="component" value="Unassembled WGS sequence"/>
</dbReference>
<dbReference type="InterPro" id="IPR002491">
    <property type="entry name" value="ABC_transptr_periplasmic_BD"/>
</dbReference>
<comment type="subcellular location">
    <subcellularLocation>
        <location evidence="1">Cell envelope</location>
    </subcellularLocation>
</comment>
<protein>
    <submittedName>
        <fullName evidence="8">ABC transporter substrate-binding protein</fullName>
    </submittedName>
</protein>
<proteinExistence type="inferred from homology"/>
<organism evidence="8 9">
    <name type="scientific">Cohnella cellulosilytica</name>
    <dbReference type="NCBI Taxonomy" id="986710"/>
    <lineage>
        <taxon>Bacteria</taxon>
        <taxon>Bacillati</taxon>
        <taxon>Bacillota</taxon>
        <taxon>Bacilli</taxon>
        <taxon>Bacillales</taxon>
        <taxon>Paenibacillaceae</taxon>
        <taxon>Cohnella</taxon>
    </lineage>
</organism>
<evidence type="ECO:0000313" key="9">
    <source>
        <dbReference type="Proteomes" id="UP001596378"/>
    </source>
</evidence>
<evidence type="ECO:0000256" key="6">
    <source>
        <dbReference type="SAM" id="SignalP"/>
    </source>
</evidence>
<feature type="signal peptide" evidence="6">
    <location>
        <begin position="1"/>
        <end position="20"/>
    </location>
</feature>
<feature type="chain" id="PRO_5047068820" evidence="6">
    <location>
        <begin position="21"/>
        <end position="350"/>
    </location>
</feature>
<evidence type="ECO:0000256" key="1">
    <source>
        <dbReference type="ARBA" id="ARBA00004196"/>
    </source>
</evidence>
<evidence type="ECO:0000313" key="8">
    <source>
        <dbReference type="EMBL" id="MFC7147666.1"/>
    </source>
</evidence>
<dbReference type="Pfam" id="PF01497">
    <property type="entry name" value="Peripla_BP_2"/>
    <property type="match status" value="1"/>
</dbReference>
<feature type="domain" description="Fe/B12 periplasmic-binding" evidence="7">
    <location>
        <begin position="64"/>
        <end position="345"/>
    </location>
</feature>
<keyword evidence="9" id="KW-1185">Reference proteome</keyword>
<evidence type="ECO:0000259" key="7">
    <source>
        <dbReference type="PROSITE" id="PS50983"/>
    </source>
</evidence>
<name>A0ABW2F389_9BACL</name>
<dbReference type="PANTHER" id="PTHR30532:SF26">
    <property type="entry name" value="IRON(3+)-HYDROXAMATE-BINDING PROTEIN FHUD"/>
    <property type="match status" value="1"/>
</dbReference>
<dbReference type="EMBL" id="JBHTAI010000002">
    <property type="protein sequence ID" value="MFC7147666.1"/>
    <property type="molecule type" value="Genomic_DNA"/>
</dbReference>
<comment type="similarity">
    <text evidence="2">Belongs to the bacterial solute-binding protein 8 family.</text>
</comment>
<evidence type="ECO:0000256" key="3">
    <source>
        <dbReference type="ARBA" id="ARBA00022448"/>
    </source>
</evidence>
<sequence length="350" mass="38478">MTLAMTLILGALFSACGSNASPTASGASPSAVSSPAQADGQEEAKEEEQQSEPATRIFKDYLDREVEIPTHPKRIIVDQFMGHLLAVGVKPIAAATPQISQFENSSFLKPLGLIEGVEDVGSPISLEKVLSLEPDLIIVQDNNAANKDTLAEFSKIAPTVVLSYGSKSMFDQLKEIADIAGVSEKADEWIAQYQEKGEQYRKQLAEVIDPDTTFTVMEFWPSSQIEIFGNLFGRGTFNLYNTLQLKAPPKVQEAVMDKEPSYLAASLETLPDYVGDYIFLTIYDWQNGDNDKLAAELENAPVWRSLPAVKEDRVIQVNVDDFLPGDPISIGKQMEEQVRLLLEKFGKAAK</sequence>
<feature type="compositionally biased region" description="Low complexity" evidence="5">
    <location>
        <begin position="23"/>
        <end position="39"/>
    </location>
</feature>